<proteinExistence type="predicted"/>
<name>A0A0S3TFB9_PHAAN</name>
<gene>
    <name evidence="1" type="primary">Vigan.UMG156300</name>
    <name evidence="1" type="ORF">VIGAN_UM156300</name>
</gene>
<dbReference type="AlphaFoldDB" id="A0A0S3TFB9"/>
<reference evidence="1" key="1">
    <citation type="journal article" date="2015" name="Sci. Rep.">
        <title>The power of single molecule real-time sequencing technology in the de novo assembly of a eukaryotic genome.</title>
        <authorList>
            <person name="Sakai H."/>
            <person name="Naito K."/>
            <person name="Ogiso-Tanaka E."/>
            <person name="Takahashi Y."/>
            <person name="Iseki K."/>
            <person name="Muto C."/>
            <person name="Satou K."/>
            <person name="Teruya K."/>
            <person name="Shiroma A."/>
            <person name="Shimoji M."/>
            <person name="Hirano T."/>
            <person name="Itoh T."/>
            <person name="Kaga A."/>
            <person name="Tomooka N."/>
        </authorList>
    </citation>
    <scope>NUCLEOTIDE SEQUENCE</scope>
</reference>
<dbReference type="EMBL" id="AP016064">
    <property type="protein sequence ID" value="BAU03680.1"/>
    <property type="molecule type" value="Genomic_DNA"/>
</dbReference>
<sequence length="70" mass="8241">RFCSSSLIYRLKTLIKKMHEPNKMKMTIGIQQHQIKVHQIKVKLLHSTVTTFTLLISFFQNENVPSQKDN</sequence>
<feature type="non-terminal residue" evidence="1">
    <location>
        <position position="1"/>
    </location>
</feature>
<accession>A0A0S3TFB9</accession>
<evidence type="ECO:0000313" key="1">
    <source>
        <dbReference type="EMBL" id="BAU03680.1"/>
    </source>
</evidence>
<organism evidence="1">
    <name type="scientific">Vigna angularis var. angularis</name>
    <dbReference type="NCBI Taxonomy" id="157739"/>
    <lineage>
        <taxon>Eukaryota</taxon>
        <taxon>Viridiplantae</taxon>
        <taxon>Streptophyta</taxon>
        <taxon>Embryophyta</taxon>
        <taxon>Tracheophyta</taxon>
        <taxon>Spermatophyta</taxon>
        <taxon>Magnoliopsida</taxon>
        <taxon>eudicotyledons</taxon>
        <taxon>Gunneridae</taxon>
        <taxon>Pentapetalae</taxon>
        <taxon>rosids</taxon>
        <taxon>fabids</taxon>
        <taxon>Fabales</taxon>
        <taxon>Fabaceae</taxon>
        <taxon>Papilionoideae</taxon>
        <taxon>50 kb inversion clade</taxon>
        <taxon>NPAAA clade</taxon>
        <taxon>indigoferoid/millettioid clade</taxon>
        <taxon>Phaseoleae</taxon>
        <taxon>Vigna</taxon>
    </lineage>
</organism>
<protein>
    <submittedName>
        <fullName evidence="1">Uncharacterized protein</fullName>
    </submittedName>
</protein>